<feature type="transmembrane region" description="Helical" evidence="2">
    <location>
        <begin position="80"/>
        <end position="101"/>
    </location>
</feature>
<keyword evidence="2" id="KW-0812">Transmembrane</keyword>
<dbReference type="OrthoDB" id="3348713at2759"/>
<name>A0A2N1JFV1_9BASI</name>
<feature type="transmembrane region" description="Helical" evidence="2">
    <location>
        <begin position="48"/>
        <end position="68"/>
    </location>
</feature>
<evidence type="ECO:0000256" key="1">
    <source>
        <dbReference type="SAM" id="MobiDB-lite"/>
    </source>
</evidence>
<feature type="region of interest" description="Disordered" evidence="1">
    <location>
        <begin position="271"/>
        <end position="307"/>
    </location>
</feature>
<dbReference type="AlphaFoldDB" id="A0A2N1JFV1"/>
<dbReference type="EMBL" id="KZ454987">
    <property type="protein sequence ID" value="PKI85415.1"/>
    <property type="molecule type" value="Genomic_DNA"/>
</dbReference>
<gene>
    <name evidence="3" type="ORF">MVES_000053</name>
</gene>
<reference evidence="3 4" key="1">
    <citation type="submission" date="2017-10" db="EMBL/GenBank/DDBJ databases">
        <title>A novel species of cold-tolerant Malassezia isolated from bats.</title>
        <authorList>
            <person name="Lorch J.M."/>
            <person name="Palmer J.M."/>
            <person name="Vanderwolf K.J."/>
            <person name="Schmidt K.Z."/>
            <person name="Verant M.L."/>
            <person name="Weller T.J."/>
            <person name="Blehert D.S."/>
        </authorList>
    </citation>
    <scope>NUCLEOTIDE SEQUENCE [LARGE SCALE GENOMIC DNA]</scope>
    <source>
        <strain evidence="3 4">NWHC:44797-103</strain>
    </source>
</reference>
<dbReference type="Proteomes" id="UP000232875">
    <property type="component" value="Unassembled WGS sequence"/>
</dbReference>
<evidence type="ECO:0000256" key="2">
    <source>
        <dbReference type="SAM" id="Phobius"/>
    </source>
</evidence>
<keyword evidence="2" id="KW-0472">Membrane</keyword>
<feature type="compositionally biased region" description="Polar residues" evidence="1">
    <location>
        <begin position="298"/>
        <end position="307"/>
    </location>
</feature>
<proteinExistence type="predicted"/>
<evidence type="ECO:0000313" key="3">
    <source>
        <dbReference type="EMBL" id="PKI85415.1"/>
    </source>
</evidence>
<keyword evidence="2" id="KW-1133">Transmembrane helix</keyword>
<feature type="transmembrane region" description="Helical" evidence="2">
    <location>
        <begin position="177"/>
        <end position="197"/>
    </location>
</feature>
<sequence length="307" mass="33019">MSEDLPAYTRQPTRGPAGWSYNYRSPNGAPPSYSDSVRWFFHNSLRPAFLAFALVSAIVAVFLAAIHWRDMADMGENAKILLAVSAALFTAVAIIQTLTFTMGVLTNLKGLRIAVRVIFLSTGMASAAQSISLTNIYSNKDEIIAHCVNSAGSSALAEFRTEMSTKDSCTADWDSDAAWNIAWLVIVILFCILYSMICSRYLAKVESAVPGATNAPLSDNARDDWDVEQGCAMGSVRPSIADDVAIEMKANPMADVYGGRSDSVHPAASFASGKEDLDDGASMSVQPEYGEMHADSYESLSASAHRA</sequence>
<protein>
    <submittedName>
        <fullName evidence="3">Uncharacterized protein</fullName>
    </submittedName>
</protein>
<accession>A0A2N1JFV1</accession>
<keyword evidence="4" id="KW-1185">Reference proteome</keyword>
<evidence type="ECO:0000313" key="4">
    <source>
        <dbReference type="Proteomes" id="UP000232875"/>
    </source>
</evidence>
<organism evidence="3 4">
    <name type="scientific">Malassezia vespertilionis</name>
    <dbReference type="NCBI Taxonomy" id="2020962"/>
    <lineage>
        <taxon>Eukaryota</taxon>
        <taxon>Fungi</taxon>
        <taxon>Dikarya</taxon>
        <taxon>Basidiomycota</taxon>
        <taxon>Ustilaginomycotina</taxon>
        <taxon>Malasseziomycetes</taxon>
        <taxon>Malasseziales</taxon>
        <taxon>Malasseziaceae</taxon>
        <taxon>Malassezia</taxon>
    </lineage>
</organism>